<dbReference type="PROSITE" id="PS50994">
    <property type="entry name" value="INTEGRASE"/>
    <property type="match status" value="1"/>
</dbReference>
<dbReference type="Proteomes" id="UP000289411">
    <property type="component" value="Unassembled WGS sequence"/>
</dbReference>
<reference evidence="3 4" key="2">
    <citation type="submission" date="2019-02" db="EMBL/GenBank/DDBJ databases">
        <title>'Lichenibacterium ramalinii' gen. nov. sp. nov., 'Lichenibacterium minor' gen. nov. sp. nov.</title>
        <authorList>
            <person name="Pankratov T."/>
        </authorList>
    </citation>
    <scope>NUCLEOTIDE SEQUENCE [LARGE SCALE GENOMIC DNA]</scope>
    <source>
        <strain evidence="3 4">RmlP001</strain>
    </source>
</reference>
<evidence type="ECO:0000259" key="2">
    <source>
        <dbReference type="PROSITE" id="PS50994"/>
    </source>
</evidence>
<dbReference type="GO" id="GO:0015074">
    <property type="term" value="P:DNA integration"/>
    <property type="evidence" value="ECO:0007669"/>
    <property type="project" value="InterPro"/>
</dbReference>
<dbReference type="GO" id="GO:0003676">
    <property type="term" value="F:nucleic acid binding"/>
    <property type="evidence" value="ECO:0007669"/>
    <property type="project" value="InterPro"/>
</dbReference>
<feature type="domain" description="Integrase catalytic" evidence="2">
    <location>
        <begin position="301"/>
        <end position="438"/>
    </location>
</feature>
<feature type="region of interest" description="Disordered" evidence="1">
    <location>
        <begin position="767"/>
        <end position="787"/>
    </location>
</feature>
<dbReference type="InterPro" id="IPR036397">
    <property type="entry name" value="RNaseH_sf"/>
</dbReference>
<dbReference type="RefSeq" id="WP_129221485.1">
    <property type="nucleotide sequence ID" value="NZ_QYBC01000023.1"/>
</dbReference>
<sequence>MKAALATRSLPHEAAAPTILLPKGIIVEVGALAERTLRRLSVVKRWPRHDGVASRVQFEDDLGRPTTLTDEQIALLCRQGRFRVVFDAEGRAVTPRPTLLDLSAEQLALCRWRRAFVDAFYAEPHPASRSRPDVGAKIARTFEKVGGTKAPCYQSVLNWVDVWEEQGELFPLECLHFAPNTGNRDWKVSSELVDEMVDIGVKNALGLAKGTGEDARGFAAAALKVRLEELGRSDLLGHEKLALALLGTKLDEEPTLAEVTMPTLRTFQRRMKEVDAFLRDDSRFGERRGRRKHARSYERPLPELPLSEVECDHTPCDVIVVDDVRKVIFGRPDLIAFRDRATGAFLGVSIGFEAPSFASFVNGLRHAMYPKDMSEYPSLRPWPMFGRPTRLYVDKALHFVGNNIERTSAALGFEIREFLPAEPSLKGGTERLIGVINAAMHKLPAATFSNAEERKRYADLAGKPTVTIDRLRAFVTSWITDKHNPGQHEGLGFMKRLKGIPEVLWDEKIGQVEMAPLPREETFVWLAGDSKRCHVTEDGGIYWDHIQYQSIALAAITGKAGHKSGRDKKEWQGREHEGSKYLVRRDPFDIGHVYVTNPFDGGRVIKVGATRMDYAGGLTLHQHNVIKANADADLRRAADRDPVDVLMRARKEVDRYVELLFQQRRQDGHDKRLARWLEHGRRREEASTVSRPAFSPALSAAFVDPTAPAGIDPPPPGSIDTVAATAAGPAAAGTERDTFDTSQPLPERVDRGAKVAARIEARRLAAEAEAEAERRPQPDADPLTTEDMEAIRDRRGWGTLDMGAFRSSPNPKVTSDAAKPSAGETRTKPVGEAAPTPPTATRPVPPPGPRDETDVFSRLRAAQRHRSVHPAPANEPAKPEPGPGDPEPETKDQ</sequence>
<proteinExistence type="predicted"/>
<feature type="compositionally biased region" description="Pro residues" evidence="1">
    <location>
        <begin position="835"/>
        <end position="848"/>
    </location>
</feature>
<dbReference type="Gene3D" id="3.30.420.10">
    <property type="entry name" value="Ribonuclease H-like superfamily/Ribonuclease H"/>
    <property type="match status" value="1"/>
</dbReference>
<evidence type="ECO:0000313" key="4">
    <source>
        <dbReference type="Proteomes" id="UP000289411"/>
    </source>
</evidence>
<gene>
    <name evidence="3" type="ORF">D3272_22615</name>
</gene>
<keyword evidence="4" id="KW-1185">Reference proteome</keyword>
<organism evidence="3 4">
    <name type="scientific">Lichenibacterium ramalinae</name>
    <dbReference type="NCBI Taxonomy" id="2316527"/>
    <lineage>
        <taxon>Bacteria</taxon>
        <taxon>Pseudomonadati</taxon>
        <taxon>Pseudomonadota</taxon>
        <taxon>Alphaproteobacteria</taxon>
        <taxon>Hyphomicrobiales</taxon>
        <taxon>Lichenihabitantaceae</taxon>
        <taxon>Lichenibacterium</taxon>
    </lineage>
</organism>
<feature type="region of interest" description="Disordered" evidence="1">
    <location>
        <begin position="800"/>
        <end position="893"/>
    </location>
</feature>
<feature type="compositionally biased region" description="Low complexity" evidence="1">
    <location>
        <begin position="718"/>
        <end position="733"/>
    </location>
</feature>
<dbReference type="InterPro" id="IPR001584">
    <property type="entry name" value="Integrase_cat-core"/>
</dbReference>
<reference evidence="3 4" key="1">
    <citation type="submission" date="2018-09" db="EMBL/GenBank/DDBJ databases">
        <authorList>
            <person name="Grouzdev D.S."/>
            <person name="Krutkina M.S."/>
        </authorList>
    </citation>
    <scope>NUCLEOTIDE SEQUENCE [LARGE SCALE GENOMIC DNA]</scope>
    <source>
        <strain evidence="3 4">RmlP001</strain>
    </source>
</reference>
<dbReference type="OrthoDB" id="5287589at2"/>
<dbReference type="EMBL" id="QYBC01000023">
    <property type="protein sequence ID" value="RYB02117.1"/>
    <property type="molecule type" value="Genomic_DNA"/>
</dbReference>
<protein>
    <recommendedName>
        <fullName evidence="2">Integrase catalytic domain-containing protein</fullName>
    </recommendedName>
</protein>
<comment type="caution">
    <text evidence="3">The sequence shown here is derived from an EMBL/GenBank/DDBJ whole genome shotgun (WGS) entry which is preliminary data.</text>
</comment>
<evidence type="ECO:0000313" key="3">
    <source>
        <dbReference type="EMBL" id="RYB02117.1"/>
    </source>
</evidence>
<feature type="compositionally biased region" description="Basic and acidic residues" evidence="1">
    <location>
        <begin position="767"/>
        <end position="778"/>
    </location>
</feature>
<dbReference type="AlphaFoldDB" id="A0A4V1RI30"/>
<dbReference type="SUPFAM" id="SSF53098">
    <property type="entry name" value="Ribonuclease H-like"/>
    <property type="match status" value="1"/>
</dbReference>
<name>A0A4V1RI30_9HYPH</name>
<evidence type="ECO:0000256" key="1">
    <source>
        <dbReference type="SAM" id="MobiDB-lite"/>
    </source>
</evidence>
<feature type="region of interest" description="Disordered" evidence="1">
    <location>
        <begin position="705"/>
        <end position="752"/>
    </location>
</feature>
<accession>A0A4V1RI30</accession>
<dbReference type="InterPro" id="IPR012337">
    <property type="entry name" value="RNaseH-like_sf"/>
</dbReference>